<dbReference type="WBParaSite" id="PSAMB.scaffold4432size14623.g24322.t1">
    <property type="protein sequence ID" value="PSAMB.scaffold4432size14623.g24322.t1"/>
    <property type="gene ID" value="PSAMB.scaffold4432size14623.g24322"/>
</dbReference>
<organism evidence="1 2">
    <name type="scientific">Plectus sambesii</name>
    <dbReference type="NCBI Taxonomy" id="2011161"/>
    <lineage>
        <taxon>Eukaryota</taxon>
        <taxon>Metazoa</taxon>
        <taxon>Ecdysozoa</taxon>
        <taxon>Nematoda</taxon>
        <taxon>Chromadorea</taxon>
        <taxon>Plectida</taxon>
        <taxon>Plectina</taxon>
        <taxon>Plectoidea</taxon>
        <taxon>Plectidae</taxon>
        <taxon>Plectus</taxon>
    </lineage>
</organism>
<protein>
    <submittedName>
        <fullName evidence="2">Uncharacterized protein</fullName>
    </submittedName>
</protein>
<proteinExistence type="predicted"/>
<evidence type="ECO:0000313" key="2">
    <source>
        <dbReference type="WBParaSite" id="PSAMB.scaffold4432size14623.g24322.t1"/>
    </source>
</evidence>
<evidence type="ECO:0000313" key="1">
    <source>
        <dbReference type="Proteomes" id="UP000887566"/>
    </source>
</evidence>
<name>A0A914WJG1_9BILA</name>
<dbReference type="AlphaFoldDB" id="A0A914WJG1"/>
<sequence>MTTSSRLSFTTAPASKNRAIGHEKRLGVDSVERRLFVLVVACASVSPMVKRFSRRRSPVGRLFVNSRTALTHLIRRSVSVAPLVRLHCVCPHCSAAP</sequence>
<keyword evidence="1" id="KW-1185">Reference proteome</keyword>
<reference evidence="2" key="1">
    <citation type="submission" date="2022-11" db="UniProtKB">
        <authorList>
            <consortium name="WormBaseParasite"/>
        </authorList>
    </citation>
    <scope>IDENTIFICATION</scope>
</reference>
<dbReference type="Proteomes" id="UP000887566">
    <property type="component" value="Unplaced"/>
</dbReference>
<accession>A0A914WJG1</accession>